<protein>
    <submittedName>
        <fullName evidence="1">Uncharacterized protein</fullName>
    </submittedName>
</protein>
<dbReference type="AlphaFoldDB" id="A0A554XCY1"/>
<evidence type="ECO:0000313" key="1">
    <source>
        <dbReference type="EMBL" id="TSE33700.1"/>
    </source>
</evidence>
<proteinExistence type="predicted"/>
<gene>
    <name evidence="1" type="ORF">Tfont_02763</name>
</gene>
<dbReference type="Proteomes" id="UP000316388">
    <property type="component" value="Unassembled WGS sequence"/>
</dbReference>
<dbReference type="EMBL" id="VJOO01000057">
    <property type="protein sequence ID" value="TSE33700.1"/>
    <property type="molecule type" value="Genomic_DNA"/>
</dbReference>
<organism evidence="1 2">
    <name type="scientific">Tepidimonas fonticaldi</name>
    <dbReference type="NCBI Taxonomy" id="1101373"/>
    <lineage>
        <taxon>Bacteria</taxon>
        <taxon>Pseudomonadati</taxon>
        <taxon>Pseudomonadota</taxon>
        <taxon>Betaproteobacteria</taxon>
        <taxon>Burkholderiales</taxon>
        <taxon>Tepidimonas</taxon>
    </lineage>
</organism>
<sequence>MHSHYTGTQVDVKVLRPEQQGLRAVGHFNFFHAKTGPRGWALSLPWLGLAPA</sequence>
<accession>A0A554XCY1</accession>
<name>A0A554XCY1_9BURK</name>
<reference evidence="1 2" key="1">
    <citation type="submission" date="2019-07" db="EMBL/GenBank/DDBJ databases">
        <title>Tepidimonas fonticaldi AT-A2 draft genome.</title>
        <authorList>
            <person name="Da Costa M.S."/>
            <person name="Froufe H.J.C."/>
            <person name="Egas C."/>
            <person name="Albuquerque L."/>
        </authorList>
    </citation>
    <scope>NUCLEOTIDE SEQUENCE [LARGE SCALE GENOMIC DNA]</scope>
    <source>
        <strain evidence="1 2">AT-A2</strain>
    </source>
</reference>
<comment type="caution">
    <text evidence="1">The sequence shown here is derived from an EMBL/GenBank/DDBJ whole genome shotgun (WGS) entry which is preliminary data.</text>
</comment>
<evidence type="ECO:0000313" key="2">
    <source>
        <dbReference type="Proteomes" id="UP000316388"/>
    </source>
</evidence>